<dbReference type="EMBL" id="JASUXU010000003">
    <property type="protein sequence ID" value="KAK0327273.1"/>
    <property type="molecule type" value="Genomic_DNA"/>
</dbReference>
<comment type="caution">
    <text evidence="2">The sequence shown here is derived from an EMBL/GenBank/DDBJ whole genome shotgun (WGS) entry which is preliminary data.</text>
</comment>
<proteinExistence type="predicted"/>
<protein>
    <submittedName>
        <fullName evidence="2">Uncharacterized protein</fullName>
    </submittedName>
</protein>
<feature type="transmembrane region" description="Helical" evidence="1">
    <location>
        <begin position="164"/>
        <end position="185"/>
    </location>
</feature>
<dbReference type="AlphaFoldDB" id="A0AAN6G1K2"/>
<organism evidence="2 3">
    <name type="scientific">Friedmanniomyces endolithicus</name>
    <dbReference type="NCBI Taxonomy" id="329885"/>
    <lineage>
        <taxon>Eukaryota</taxon>
        <taxon>Fungi</taxon>
        <taxon>Dikarya</taxon>
        <taxon>Ascomycota</taxon>
        <taxon>Pezizomycotina</taxon>
        <taxon>Dothideomycetes</taxon>
        <taxon>Dothideomycetidae</taxon>
        <taxon>Mycosphaerellales</taxon>
        <taxon>Teratosphaeriaceae</taxon>
        <taxon>Friedmanniomyces</taxon>
    </lineage>
</organism>
<dbReference type="Proteomes" id="UP001168146">
    <property type="component" value="Unassembled WGS sequence"/>
</dbReference>
<reference evidence="2" key="1">
    <citation type="submission" date="2021-12" db="EMBL/GenBank/DDBJ databases">
        <title>Black yeast isolated from Biological Soil Crust.</title>
        <authorList>
            <person name="Kurbessoian T."/>
        </authorList>
    </citation>
    <scope>NUCLEOTIDE SEQUENCE</scope>
    <source>
        <strain evidence="2">CCFEE 5208</strain>
    </source>
</reference>
<sequence length="188" mass="20650">MAMPVNQVNQALNHAEQAAAIELHHGQQDQQQNQLLQQQLMEQQDHLIAREHAVTLRESRIAQKEWVNKRLEIAIQAEDSVVTRGIAIAGWCAAISYAIHTIVDNRENKEIQCSKSKGLAAWTVFISCLMVPGSWVVGLGVSWLSNKTAPNTGTRLLCILLHNTMSVLLVLPAALLSLVVSTVCANSD</sequence>
<keyword evidence="1" id="KW-0812">Transmembrane</keyword>
<keyword evidence="1" id="KW-1133">Transmembrane helix</keyword>
<gene>
    <name evidence="2" type="ORF">LTR82_002036</name>
</gene>
<evidence type="ECO:0000313" key="2">
    <source>
        <dbReference type="EMBL" id="KAK0327273.1"/>
    </source>
</evidence>
<name>A0AAN6G1K2_9PEZI</name>
<keyword evidence="1" id="KW-0472">Membrane</keyword>
<accession>A0AAN6G1K2</accession>
<evidence type="ECO:0000256" key="1">
    <source>
        <dbReference type="SAM" id="Phobius"/>
    </source>
</evidence>
<feature type="transmembrane region" description="Helical" evidence="1">
    <location>
        <begin position="119"/>
        <end position="144"/>
    </location>
</feature>
<evidence type="ECO:0000313" key="3">
    <source>
        <dbReference type="Proteomes" id="UP001168146"/>
    </source>
</evidence>